<accession>A0A1F7TKU3</accession>
<dbReference type="STRING" id="1802385.A2856_02790"/>
<evidence type="ECO:0000313" key="1">
    <source>
        <dbReference type="EMBL" id="OGL66585.1"/>
    </source>
</evidence>
<gene>
    <name evidence="1" type="ORF">A2856_02790</name>
</gene>
<name>A0A1F7TKU3_9BACT</name>
<proteinExistence type="predicted"/>
<dbReference type="EMBL" id="MGDT01000007">
    <property type="protein sequence ID" value="OGL66585.1"/>
    <property type="molecule type" value="Genomic_DNA"/>
</dbReference>
<dbReference type="Proteomes" id="UP000177885">
    <property type="component" value="Unassembled WGS sequence"/>
</dbReference>
<dbReference type="AlphaFoldDB" id="A0A1F7TKU3"/>
<protein>
    <submittedName>
        <fullName evidence="1">Uncharacterized protein</fullName>
    </submittedName>
</protein>
<comment type="caution">
    <text evidence="1">The sequence shown here is derived from an EMBL/GenBank/DDBJ whole genome shotgun (WGS) entry which is preliminary data.</text>
</comment>
<sequence>MPRAATKTRTKAKAAVSTRAAVAISVAVALVSGAVAAAGVMVMRPVIILRVSGSSLPASASYAPGTQDARALGLEFRATEALSLNALTLSFLGEKDGDFSTFRKDLKARDAIEDCQLYRDDGMPVGAEVAFTSANVVRLSNLSVAIPANQMIRLEARCDLKPGNPSDGTPDAFAVSLPRAAFVAVRRASNKTVPARNIEVIDRKSVGVNVRGDRTVITVSAASAPTAPATPGTLRLNVDGATPNSTIILGNSTGVPTAKFLFSALDEPFLVKKLSLENFIECNSGIAAAVKIAYQNQAGATVTKTGFLSDDVVIFSGLDFFVPEGVSRPLAVTIDTSSVGSSTGVASGDCFHLWLDADTRTFEAVGTASGTTIDETDLLTEAHGNRMTIRKTKPTISLASGSPSGAGVPGLNEVFRFNVAADSRGFVTLDSVLFKMTSSGSGWNRCNNLNDTTRWEFYDIDDPSEKLDDGSASGLPDSDWLFDDGGNARGCFGDATLKYANLVLNNNEATPSEEIGAGETKTYVVRMDTTGASADDAIRLDIADQAEASLVGMNAITWDDDFEGQDIGGALVKNLPITGGLITY</sequence>
<reference evidence="1 2" key="1">
    <citation type="journal article" date="2016" name="Nat. Commun.">
        <title>Thousands of microbial genomes shed light on interconnected biogeochemical processes in an aquifer system.</title>
        <authorList>
            <person name="Anantharaman K."/>
            <person name="Brown C.T."/>
            <person name="Hug L.A."/>
            <person name="Sharon I."/>
            <person name="Castelle C.J."/>
            <person name="Probst A.J."/>
            <person name="Thomas B.C."/>
            <person name="Singh A."/>
            <person name="Wilkins M.J."/>
            <person name="Karaoz U."/>
            <person name="Brodie E.L."/>
            <person name="Williams K.H."/>
            <person name="Hubbard S.S."/>
            <person name="Banfield J.F."/>
        </authorList>
    </citation>
    <scope>NUCLEOTIDE SEQUENCE [LARGE SCALE GENOMIC DNA]</scope>
</reference>
<evidence type="ECO:0000313" key="2">
    <source>
        <dbReference type="Proteomes" id="UP000177885"/>
    </source>
</evidence>
<organism evidence="1 2">
    <name type="scientific">Candidatus Uhrbacteria bacterium RIFCSPHIGHO2_01_FULL_63_20</name>
    <dbReference type="NCBI Taxonomy" id="1802385"/>
    <lineage>
        <taxon>Bacteria</taxon>
        <taxon>Candidatus Uhriibacteriota</taxon>
    </lineage>
</organism>